<dbReference type="GO" id="GO:0016757">
    <property type="term" value="F:glycosyltransferase activity"/>
    <property type="evidence" value="ECO:0007669"/>
    <property type="project" value="InterPro"/>
</dbReference>
<dbReference type="AlphaFoldDB" id="A0A090MNB0"/>
<evidence type="ECO:0000259" key="2">
    <source>
        <dbReference type="Pfam" id="PF00534"/>
    </source>
</evidence>
<evidence type="ECO:0000313" key="3">
    <source>
        <dbReference type="EMBL" id="CEG07174.1"/>
    </source>
</evidence>
<keyword evidence="4" id="KW-1185">Reference proteome</keyword>
<proteinExistence type="predicted"/>
<dbReference type="Proteomes" id="UP000035762">
    <property type="component" value="Unassembled WGS sequence"/>
</dbReference>
<evidence type="ECO:0000313" key="4">
    <source>
        <dbReference type="Proteomes" id="UP000035762"/>
    </source>
</evidence>
<name>A0A090MNB0_AFIFE</name>
<sequence length="224" mass="24655">MLPHGLPDDIRGRSPLTEAPPPRAIFASHPTRNLHRVVEIWAKHVLPRVPNAVLDVYGINALKEGDDAWAAWEGRFLPSGMSPQVKASVRVHPPQSRETLIAAMRSARVMLYPGHKTEAFCLAVAEAQALGLPAIVSNITVMPERVIDGLTGFVHDDDAKFGADAVRLLTDDALWRSQHEAALRYQQGITWSEHAGRLESFLLSDLEPIYRSVLALPPTSNVTQ</sequence>
<dbReference type="Pfam" id="PF00534">
    <property type="entry name" value="Glycos_transf_1"/>
    <property type="match status" value="1"/>
</dbReference>
<dbReference type="Gene3D" id="3.40.50.2000">
    <property type="entry name" value="Glycogen Phosphorylase B"/>
    <property type="match status" value="1"/>
</dbReference>
<organism evidence="3 4">
    <name type="scientific">Afipia felis</name>
    <name type="common">Cat scratch disease bacillus</name>
    <dbReference type="NCBI Taxonomy" id="1035"/>
    <lineage>
        <taxon>Bacteria</taxon>
        <taxon>Pseudomonadati</taxon>
        <taxon>Pseudomonadota</taxon>
        <taxon>Alphaproteobacteria</taxon>
        <taxon>Hyphomicrobiales</taxon>
        <taxon>Nitrobacteraceae</taxon>
        <taxon>Afipia</taxon>
    </lineage>
</organism>
<dbReference type="SUPFAM" id="SSF53756">
    <property type="entry name" value="UDP-Glycosyltransferase/glycogen phosphorylase"/>
    <property type="match status" value="1"/>
</dbReference>
<dbReference type="PANTHER" id="PTHR12526">
    <property type="entry name" value="GLYCOSYLTRANSFERASE"/>
    <property type="match status" value="1"/>
</dbReference>
<feature type="region of interest" description="Disordered" evidence="1">
    <location>
        <begin position="1"/>
        <end position="25"/>
    </location>
</feature>
<dbReference type="InterPro" id="IPR001296">
    <property type="entry name" value="Glyco_trans_1"/>
</dbReference>
<gene>
    <name evidence="3" type="primary">mshA</name>
    <name evidence="3" type="ORF">BN961_00557</name>
</gene>
<feature type="domain" description="Glycosyl transferase family 1" evidence="2">
    <location>
        <begin position="34"/>
        <end position="172"/>
    </location>
</feature>
<reference evidence="3 4" key="1">
    <citation type="journal article" date="2014" name="Genome Announc.">
        <title>Genome Sequence of Afipia felis Strain 76713, Isolated in Hospital Water Using an Amoeba Co-Culture Procedure.</title>
        <authorList>
            <person name="Benamar S."/>
            <person name="La Scola B."/>
            <person name="Croce O."/>
        </authorList>
    </citation>
    <scope>NUCLEOTIDE SEQUENCE [LARGE SCALE GENOMIC DNA]</scope>
    <source>
        <strain evidence="3 4">76713</strain>
    </source>
</reference>
<evidence type="ECO:0000256" key="1">
    <source>
        <dbReference type="SAM" id="MobiDB-lite"/>
    </source>
</evidence>
<protein>
    <submittedName>
        <fullName evidence="3">D-inositol 3-phosphate glycosyltransferase</fullName>
    </submittedName>
</protein>
<dbReference type="STRING" id="1035.BN961_00557"/>
<feature type="compositionally biased region" description="Basic and acidic residues" evidence="1">
    <location>
        <begin position="1"/>
        <end position="12"/>
    </location>
</feature>
<accession>A0A090MNB0</accession>
<comment type="caution">
    <text evidence="3">The sequence shown here is derived from an EMBL/GenBank/DDBJ whole genome shotgun (WGS) entry which is preliminary data.</text>
</comment>
<dbReference type="EMBL" id="CCAZ020000001">
    <property type="protein sequence ID" value="CEG07174.1"/>
    <property type="molecule type" value="Genomic_DNA"/>
</dbReference>